<proteinExistence type="inferred from homology"/>
<dbReference type="InterPro" id="IPR036388">
    <property type="entry name" value="WH-like_DNA-bd_sf"/>
</dbReference>
<dbReference type="InterPro" id="IPR000687">
    <property type="entry name" value="RIO_kinase"/>
</dbReference>
<dbReference type="AlphaFoldDB" id="A0A2H3IUZ5"/>
<dbReference type="PANTHER" id="PTHR45852:SF1">
    <property type="entry name" value="SERINE_THREONINE-PROTEIN KINASE RIO2"/>
    <property type="match status" value="1"/>
</dbReference>
<dbReference type="EMBL" id="KB467831">
    <property type="protein sequence ID" value="PCH33802.1"/>
    <property type="molecule type" value="Genomic_DNA"/>
</dbReference>
<evidence type="ECO:0000256" key="1">
    <source>
        <dbReference type="ARBA" id="ARBA00001946"/>
    </source>
</evidence>
<comment type="cofactor">
    <cofactor evidence="1">
        <name>Mg(2+)</name>
        <dbReference type="ChEBI" id="CHEBI:18420"/>
    </cofactor>
</comment>
<dbReference type="Gene3D" id="3.30.200.20">
    <property type="entry name" value="Phosphorylase Kinase, domain 1"/>
    <property type="match status" value="1"/>
</dbReference>
<dbReference type="InterPro" id="IPR011009">
    <property type="entry name" value="Kinase-like_dom_sf"/>
</dbReference>
<evidence type="ECO:0000313" key="16">
    <source>
        <dbReference type="Proteomes" id="UP000218811"/>
    </source>
</evidence>
<dbReference type="OMA" id="MIHHENT"/>
<protein>
    <recommendedName>
        <fullName evidence="3">non-specific serine/threonine protein kinase</fullName>
        <ecNumber evidence="3">2.7.11.1</ecNumber>
    </recommendedName>
</protein>
<keyword evidence="9" id="KW-0067">ATP-binding</keyword>
<dbReference type="Pfam" id="PF09202">
    <property type="entry name" value="Rio2_N"/>
    <property type="match status" value="1"/>
</dbReference>
<evidence type="ECO:0000313" key="15">
    <source>
        <dbReference type="EMBL" id="PCH33802.1"/>
    </source>
</evidence>
<feature type="compositionally biased region" description="Basic and acidic residues" evidence="13">
    <location>
        <begin position="474"/>
        <end position="492"/>
    </location>
</feature>
<dbReference type="GO" id="GO:0030490">
    <property type="term" value="P:maturation of SSU-rRNA"/>
    <property type="evidence" value="ECO:0007669"/>
    <property type="project" value="TreeGrafter"/>
</dbReference>
<comment type="catalytic activity">
    <reaction evidence="11">
        <text>L-threonyl-[protein] + ATP = O-phospho-L-threonyl-[protein] + ADP + H(+)</text>
        <dbReference type="Rhea" id="RHEA:46608"/>
        <dbReference type="Rhea" id="RHEA-COMP:11060"/>
        <dbReference type="Rhea" id="RHEA-COMP:11605"/>
        <dbReference type="ChEBI" id="CHEBI:15378"/>
        <dbReference type="ChEBI" id="CHEBI:30013"/>
        <dbReference type="ChEBI" id="CHEBI:30616"/>
        <dbReference type="ChEBI" id="CHEBI:61977"/>
        <dbReference type="ChEBI" id="CHEBI:456216"/>
        <dbReference type="EC" id="2.7.11.1"/>
    </reaction>
</comment>
<dbReference type="OrthoDB" id="10258631at2759"/>
<evidence type="ECO:0000256" key="2">
    <source>
        <dbReference type="ARBA" id="ARBA00009196"/>
    </source>
</evidence>
<feature type="compositionally biased region" description="Basic residues" evidence="13">
    <location>
        <begin position="493"/>
        <end position="517"/>
    </location>
</feature>
<evidence type="ECO:0000256" key="10">
    <source>
        <dbReference type="ARBA" id="ARBA00022842"/>
    </source>
</evidence>
<accession>A0A2H3IUZ5</accession>
<dbReference type="InterPro" id="IPR030484">
    <property type="entry name" value="Rio2"/>
</dbReference>
<keyword evidence="7" id="KW-0547">Nucleotide-binding</keyword>
<comment type="catalytic activity">
    <reaction evidence="12">
        <text>L-seryl-[protein] + ATP = O-phospho-L-seryl-[protein] + ADP + H(+)</text>
        <dbReference type="Rhea" id="RHEA:17989"/>
        <dbReference type="Rhea" id="RHEA-COMP:9863"/>
        <dbReference type="Rhea" id="RHEA-COMP:11604"/>
        <dbReference type="ChEBI" id="CHEBI:15378"/>
        <dbReference type="ChEBI" id="CHEBI:29999"/>
        <dbReference type="ChEBI" id="CHEBI:30616"/>
        <dbReference type="ChEBI" id="CHEBI:83421"/>
        <dbReference type="ChEBI" id="CHEBI:456216"/>
        <dbReference type="EC" id="2.7.11.1"/>
    </reaction>
</comment>
<dbReference type="GO" id="GO:0004674">
    <property type="term" value="F:protein serine/threonine kinase activity"/>
    <property type="evidence" value="ECO:0007669"/>
    <property type="project" value="UniProtKB-KW"/>
</dbReference>
<keyword evidence="5" id="KW-0808">Transferase</keyword>
<dbReference type="EC" id="2.7.11.1" evidence="3"/>
<evidence type="ECO:0000256" key="6">
    <source>
        <dbReference type="ARBA" id="ARBA00022723"/>
    </source>
</evidence>
<name>A0A2H3IUZ5_WOLCO</name>
<feature type="domain" description="RIO kinase" evidence="14">
    <location>
        <begin position="85"/>
        <end position="309"/>
    </location>
</feature>
<dbReference type="InterPro" id="IPR018934">
    <property type="entry name" value="RIO_dom"/>
</dbReference>
<dbReference type="Gene3D" id="1.10.510.10">
    <property type="entry name" value="Transferase(Phosphotransferase) domain 1"/>
    <property type="match status" value="1"/>
</dbReference>
<evidence type="ECO:0000256" key="8">
    <source>
        <dbReference type="ARBA" id="ARBA00022777"/>
    </source>
</evidence>
<dbReference type="CDD" id="cd05144">
    <property type="entry name" value="RIO2_C"/>
    <property type="match status" value="1"/>
</dbReference>
<dbReference type="Gene3D" id="1.10.10.10">
    <property type="entry name" value="Winged helix-like DNA-binding domain superfamily/Winged helix DNA-binding domain"/>
    <property type="match status" value="1"/>
</dbReference>
<dbReference type="GO" id="GO:0005634">
    <property type="term" value="C:nucleus"/>
    <property type="evidence" value="ECO:0007669"/>
    <property type="project" value="TreeGrafter"/>
</dbReference>
<evidence type="ECO:0000256" key="13">
    <source>
        <dbReference type="SAM" id="MobiDB-lite"/>
    </source>
</evidence>
<evidence type="ECO:0000259" key="14">
    <source>
        <dbReference type="SMART" id="SM00090"/>
    </source>
</evidence>
<evidence type="ECO:0000256" key="7">
    <source>
        <dbReference type="ARBA" id="ARBA00022741"/>
    </source>
</evidence>
<dbReference type="GO" id="GO:0030688">
    <property type="term" value="C:preribosome, small subunit precursor"/>
    <property type="evidence" value="ECO:0007669"/>
    <property type="project" value="TreeGrafter"/>
</dbReference>
<evidence type="ECO:0000256" key="4">
    <source>
        <dbReference type="ARBA" id="ARBA00022527"/>
    </source>
</evidence>
<dbReference type="InterPro" id="IPR018935">
    <property type="entry name" value="RIO_kinase_CS"/>
</dbReference>
<dbReference type="PROSITE" id="PS01245">
    <property type="entry name" value="RIO1"/>
    <property type="match status" value="1"/>
</dbReference>
<keyword evidence="10" id="KW-0460">Magnesium</keyword>
<gene>
    <name evidence="15" type="ORF">WOLCODRAFT_147881</name>
</gene>
<dbReference type="PANTHER" id="PTHR45852">
    <property type="entry name" value="SER/THR-PROTEIN KINASE RIO2"/>
    <property type="match status" value="1"/>
</dbReference>
<dbReference type="InterPro" id="IPR015285">
    <property type="entry name" value="RIO2_wHTH_N"/>
</dbReference>
<dbReference type="FunFam" id="3.30.200.20:FF:000052">
    <property type="entry name" value="Serine/threonine-protein kinase RIO2"/>
    <property type="match status" value="1"/>
</dbReference>
<evidence type="ECO:0000256" key="9">
    <source>
        <dbReference type="ARBA" id="ARBA00022840"/>
    </source>
</evidence>
<dbReference type="GO" id="GO:0005829">
    <property type="term" value="C:cytosol"/>
    <property type="evidence" value="ECO:0007669"/>
    <property type="project" value="TreeGrafter"/>
</dbReference>
<keyword evidence="8" id="KW-0418">Kinase</keyword>
<keyword evidence="16" id="KW-1185">Reference proteome</keyword>
<evidence type="ECO:0000256" key="5">
    <source>
        <dbReference type="ARBA" id="ARBA00022679"/>
    </source>
</evidence>
<evidence type="ECO:0000256" key="11">
    <source>
        <dbReference type="ARBA" id="ARBA00047899"/>
    </source>
</evidence>
<dbReference type="SUPFAM" id="SSF46785">
    <property type="entry name" value="Winged helix' DNA-binding domain"/>
    <property type="match status" value="1"/>
</dbReference>
<dbReference type="GO" id="GO:0046872">
    <property type="term" value="F:metal ion binding"/>
    <property type="evidence" value="ECO:0007669"/>
    <property type="project" value="UniProtKB-KW"/>
</dbReference>
<dbReference type="Proteomes" id="UP000218811">
    <property type="component" value="Unassembled WGS sequence"/>
</dbReference>
<feature type="region of interest" description="Disordered" evidence="13">
    <location>
        <begin position="349"/>
        <end position="532"/>
    </location>
</feature>
<keyword evidence="6" id="KW-0479">Metal-binding</keyword>
<comment type="similarity">
    <text evidence="2">Belongs to the protein kinase superfamily. RIO-type Ser/Thr kinase family.</text>
</comment>
<dbReference type="InterPro" id="IPR036390">
    <property type="entry name" value="WH_DNA-bd_sf"/>
</dbReference>
<sequence>MKLDATDLRYITSDEFRVLTAVGFLTWRQVQSGELTTIFPQVEMGSKNHEVVPTILVAQISGLRNGGVNKNLGSLAKRNLVARVQNSKYDGYRLTYGGYDYLAMRALSKRDSMFSVGNQIGVGKESDIYIVADAEGHEMVLKLHRLGRISFRAIKEKRDYMGKRKSASWMYMSRLAAEKEWAFMKVLHEHGFPVPRPVDHARHTILMEFIDAYPLRQVADIPSPGKLYSDLMDLIVRFARAGLIHGDFNEFNILIRRESGEPVVIDFPQMVSTSHMNAEMYFNRDVQCIRKFFRKRFRYESRIYPRFSSTRSSSQGEDGEDFRLDVVVMASGFKQRDQQVLEEYMNAVQNESSEDDDDEEEEEEEEEGEEEGEEGEEEEGEEEEADEAHEEADEEEKGGDAPEAGEQDPNVQPKLPLHSQTRSKSPSIPAADEYPARSPSPSGSHHSSERSRSKSPSSLVERTDAMSLSHPSRKSADQTRDISEKVHFEVTKRRARQQQKYHSKKGAQRSGRPKGSKAKSDVRLKLDTSGWD</sequence>
<reference evidence="15 16" key="1">
    <citation type="journal article" date="2012" name="Science">
        <title>The Paleozoic origin of enzymatic lignin decomposition reconstructed from 31 fungal genomes.</title>
        <authorList>
            <person name="Floudas D."/>
            <person name="Binder M."/>
            <person name="Riley R."/>
            <person name="Barry K."/>
            <person name="Blanchette R.A."/>
            <person name="Henrissat B."/>
            <person name="Martinez A.T."/>
            <person name="Otillar R."/>
            <person name="Spatafora J.W."/>
            <person name="Yadav J.S."/>
            <person name="Aerts A."/>
            <person name="Benoit I."/>
            <person name="Boyd A."/>
            <person name="Carlson A."/>
            <person name="Copeland A."/>
            <person name="Coutinho P.M."/>
            <person name="de Vries R.P."/>
            <person name="Ferreira P."/>
            <person name="Findley K."/>
            <person name="Foster B."/>
            <person name="Gaskell J."/>
            <person name="Glotzer D."/>
            <person name="Gorecki P."/>
            <person name="Heitman J."/>
            <person name="Hesse C."/>
            <person name="Hori C."/>
            <person name="Igarashi K."/>
            <person name="Jurgens J.A."/>
            <person name="Kallen N."/>
            <person name="Kersten P."/>
            <person name="Kohler A."/>
            <person name="Kuees U."/>
            <person name="Kumar T.K.A."/>
            <person name="Kuo A."/>
            <person name="LaButti K."/>
            <person name="Larrondo L.F."/>
            <person name="Lindquist E."/>
            <person name="Ling A."/>
            <person name="Lombard V."/>
            <person name="Lucas S."/>
            <person name="Lundell T."/>
            <person name="Martin R."/>
            <person name="McLaughlin D.J."/>
            <person name="Morgenstern I."/>
            <person name="Morin E."/>
            <person name="Murat C."/>
            <person name="Nagy L.G."/>
            <person name="Nolan M."/>
            <person name="Ohm R.A."/>
            <person name="Patyshakuliyeva A."/>
            <person name="Rokas A."/>
            <person name="Ruiz-Duenas F.J."/>
            <person name="Sabat G."/>
            <person name="Salamov A."/>
            <person name="Samejima M."/>
            <person name="Schmutz J."/>
            <person name="Slot J.C."/>
            <person name="St John F."/>
            <person name="Stenlid J."/>
            <person name="Sun H."/>
            <person name="Sun S."/>
            <person name="Syed K."/>
            <person name="Tsang A."/>
            <person name="Wiebenga A."/>
            <person name="Young D."/>
            <person name="Pisabarro A."/>
            <person name="Eastwood D.C."/>
            <person name="Martin F."/>
            <person name="Cullen D."/>
            <person name="Grigoriev I.V."/>
            <person name="Hibbett D.S."/>
        </authorList>
    </citation>
    <scope>NUCLEOTIDE SEQUENCE [LARGE SCALE GENOMIC DNA]</scope>
    <source>
        <strain evidence="15 16">MD-104</strain>
    </source>
</reference>
<dbReference type="STRING" id="742152.A0A2H3IUZ5"/>
<organism evidence="15 16">
    <name type="scientific">Wolfiporia cocos (strain MD-104)</name>
    <name type="common">Brown rot fungus</name>
    <dbReference type="NCBI Taxonomy" id="742152"/>
    <lineage>
        <taxon>Eukaryota</taxon>
        <taxon>Fungi</taxon>
        <taxon>Dikarya</taxon>
        <taxon>Basidiomycota</taxon>
        <taxon>Agaricomycotina</taxon>
        <taxon>Agaricomycetes</taxon>
        <taxon>Polyporales</taxon>
        <taxon>Phaeolaceae</taxon>
        <taxon>Wolfiporia</taxon>
    </lineage>
</organism>
<dbReference type="SMART" id="SM00090">
    <property type="entry name" value="RIO"/>
    <property type="match status" value="1"/>
</dbReference>
<evidence type="ECO:0000256" key="12">
    <source>
        <dbReference type="ARBA" id="ARBA00048679"/>
    </source>
</evidence>
<keyword evidence="4" id="KW-0723">Serine/threonine-protein kinase</keyword>
<evidence type="ECO:0000256" key="3">
    <source>
        <dbReference type="ARBA" id="ARBA00012513"/>
    </source>
</evidence>
<dbReference type="Pfam" id="PF01163">
    <property type="entry name" value="RIO1"/>
    <property type="match status" value="1"/>
</dbReference>
<feature type="compositionally biased region" description="Acidic residues" evidence="13">
    <location>
        <begin position="352"/>
        <end position="397"/>
    </location>
</feature>
<dbReference type="SUPFAM" id="SSF56112">
    <property type="entry name" value="Protein kinase-like (PK-like)"/>
    <property type="match status" value="1"/>
</dbReference>
<dbReference type="GO" id="GO:0005524">
    <property type="term" value="F:ATP binding"/>
    <property type="evidence" value="ECO:0007669"/>
    <property type="project" value="UniProtKB-KW"/>
</dbReference>